<protein>
    <submittedName>
        <fullName evidence="1">Uncharacterized protein</fullName>
    </submittedName>
</protein>
<evidence type="ECO:0000313" key="1">
    <source>
        <dbReference type="EMBL" id="KAL1020920.1"/>
    </source>
</evidence>
<name>A0ABD0XHT9_UMBPY</name>
<keyword evidence="2" id="KW-1185">Reference proteome</keyword>
<gene>
    <name evidence="1" type="ORF">UPYG_G00006410</name>
</gene>
<evidence type="ECO:0000313" key="2">
    <source>
        <dbReference type="Proteomes" id="UP001557470"/>
    </source>
</evidence>
<dbReference type="AlphaFoldDB" id="A0ABD0XHT9"/>
<accession>A0ABD0XHT9</accession>
<dbReference type="EMBL" id="JAGEUA010000001">
    <property type="protein sequence ID" value="KAL1020920.1"/>
    <property type="molecule type" value="Genomic_DNA"/>
</dbReference>
<organism evidence="1 2">
    <name type="scientific">Umbra pygmaea</name>
    <name type="common">Eastern mudminnow</name>
    <dbReference type="NCBI Taxonomy" id="75934"/>
    <lineage>
        <taxon>Eukaryota</taxon>
        <taxon>Metazoa</taxon>
        <taxon>Chordata</taxon>
        <taxon>Craniata</taxon>
        <taxon>Vertebrata</taxon>
        <taxon>Euteleostomi</taxon>
        <taxon>Actinopterygii</taxon>
        <taxon>Neopterygii</taxon>
        <taxon>Teleostei</taxon>
        <taxon>Protacanthopterygii</taxon>
        <taxon>Esociformes</taxon>
        <taxon>Umbridae</taxon>
        <taxon>Umbra</taxon>
    </lineage>
</organism>
<proteinExistence type="predicted"/>
<comment type="caution">
    <text evidence="1">The sequence shown here is derived from an EMBL/GenBank/DDBJ whole genome shotgun (WGS) entry which is preliminary data.</text>
</comment>
<reference evidence="1 2" key="1">
    <citation type="submission" date="2024-06" db="EMBL/GenBank/DDBJ databases">
        <authorList>
            <person name="Pan Q."/>
            <person name="Wen M."/>
            <person name="Jouanno E."/>
            <person name="Zahm M."/>
            <person name="Klopp C."/>
            <person name="Cabau C."/>
            <person name="Louis A."/>
            <person name="Berthelot C."/>
            <person name="Parey E."/>
            <person name="Roest Crollius H."/>
            <person name="Montfort J."/>
            <person name="Robinson-Rechavi M."/>
            <person name="Bouchez O."/>
            <person name="Lampietro C."/>
            <person name="Lopez Roques C."/>
            <person name="Donnadieu C."/>
            <person name="Postlethwait J."/>
            <person name="Bobe J."/>
            <person name="Verreycken H."/>
            <person name="Guiguen Y."/>
        </authorList>
    </citation>
    <scope>NUCLEOTIDE SEQUENCE [LARGE SCALE GENOMIC DNA]</scope>
    <source>
        <strain evidence="1">Up_M1</strain>
        <tissue evidence="1">Testis</tissue>
    </source>
</reference>
<sequence>MNVHRRFRMPSDLFNSFTRRITRKRRKNVMDTLASYSAMMSGLCEGHSSSSTPNSSNHVFMDPALCTGTQSCWNKKGRSSNCCHKNGSTQLSKLY</sequence>
<dbReference type="Proteomes" id="UP001557470">
    <property type="component" value="Unassembled WGS sequence"/>
</dbReference>